<reference evidence="1 2" key="1">
    <citation type="journal article" date="2011" name="PLoS Pathog.">
        <title>Dynamic evolution of pathogenicity revealed by sequencing and comparative genomics of 19 Pseudomonas syringae isolates.</title>
        <authorList>
            <person name="Baltrus D.A."/>
            <person name="Nishimura M.T."/>
            <person name="Romanchuk A."/>
            <person name="Chang J.H."/>
            <person name="Mukhtar M.S."/>
            <person name="Cherkis K."/>
            <person name="Roach J."/>
            <person name="Grant S.R."/>
            <person name="Jones C.D."/>
            <person name="Dangl J.L."/>
        </authorList>
    </citation>
    <scope>NUCLEOTIDE SEQUENCE [LARGE SCALE GENOMIC DNA]</scope>
    <source>
        <strain evidence="2">M301072PT</strain>
    </source>
</reference>
<accession>F3FW75</accession>
<evidence type="ECO:0000313" key="1">
    <source>
        <dbReference type="EMBL" id="EGH34467.1"/>
    </source>
</evidence>
<organism evidence="1 2">
    <name type="scientific">Pseudomonas syringae pv. japonica str. M301072</name>
    <dbReference type="NCBI Taxonomy" id="629262"/>
    <lineage>
        <taxon>Bacteria</taxon>
        <taxon>Pseudomonadati</taxon>
        <taxon>Pseudomonadota</taxon>
        <taxon>Gammaproteobacteria</taxon>
        <taxon>Pseudomonadales</taxon>
        <taxon>Pseudomonadaceae</taxon>
        <taxon>Pseudomonas</taxon>
        <taxon>Pseudomonas syringae</taxon>
    </lineage>
</organism>
<comment type="caution">
    <text evidence="1">The sequence shown here is derived from an EMBL/GenBank/DDBJ whole genome shotgun (WGS) entry which is preliminary data.</text>
</comment>
<dbReference type="EMBL" id="AEAH01002562">
    <property type="protein sequence ID" value="EGH34467.1"/>
    <property type="molecule type" value="Genomic_DNA"/>
</dbReference>
<gene>
    <name evidence="1" type="ORF">PSYJA_38189</name>
</gene>
<evidence type="ECO:0000313" key="2">
    <source>
        <dbReference type="Proteomes" id="UP000004471"/>
    </source>
</evidence>
<dbReference type="HOGENOM" id="CLU_2563926_0_0_6"/>
<dbReference type="Proteomes" id="UP000004471">
    <property type="component" value="Unassembled WGS sequence"/>
</dbReference>
<name>F3FW75_PSESX</name>
<sequence length="82" mass="8799">PLGTGRRQVMLIAGTGMVAMRMGDDGAFDRTPWIDIEITRWAVQTFGASNDKIHGVTVWMGLLAMSREGSGSSGSLRERCGA</sequence>
<dbReference type="AlphaFoldDB" id="F3FW75"/>
<protein>
    <submittedName>
        <fullName evidence="1">Uncharacterized protein</fullName>
    </submittedName>
</protein>
<proteinExistence type="predicted"/>
<feature type="non-terminal residue" evidence="1">
    <location>
        <position position="1"/>
    </location>
</feature>